<evidence type="ECO:0000313" key="3">
    <source>
        <dbReference type="Proteomes" id="UP000008784"/>
    </source>
</evidence>
<proteinExistence type="predicted"/>
<dbReference type="HOGENOM" id="CLU_2183324_0_0_1"/>
<keyword evidence="3" id="KW-1185">Reference proteome</keyword>
<name>G1X2T4_ARTOA</name>
<evidence type="ECO:0000313" key="2">
    <source>
        <dbReference type="EMBL" id="EGX52513.1"/>
    </source>
</evidence>
<evidence type="ECO:0000256" key="1">
    <source>
        <dbReference type="SAM" id="MobiDB-lite"/>
    </source>
</evidence>
<dbReference type="Proteomes" id="UP000008784">
    <property type="component" value="Unassembled WGS sequence"/>
</dbReference>
<feature type="region of interest" description="Disordered" evidence="1">
    <location>
        <begin position="33"/>
        <end position="65"/>
    </location>
</feature>
<organism evidence="2 3">
    <name type="scientific">Arthrobotrys oligospora (strain ATCC 24927 / CBS 115.81 / DSM 1491)</name>
    <name type="common">Nematode-trapping fungus</name>
    <name type="synonym">Didymozoophaga oligospora</name>
    <dbReference type="NCBI Taxonomy" id="756982"/>
    <lineage>
        <taxon>Eukaryota</taxon>
        <taxon>Fungi</taxon>
        <taxon>Dikarya</taxon>
        <taxon>Ascomycota</taxon>
        <taxon>Pezizomycotina</taxon>
        <taxon>Orbiliomycetes</taxon>
        <taxon>Orbiliales</taxon>
        <taxon>Orbiliaceae</taxon>
        <taxon>Orbilia</taxon>
        <taxon>Orbilia oligospora</taxon>
    </lineage>
</organism>
<sequence>MSAAPYFHGRRQSCLAMQFEQFRQRTSADFGPMAASDQRLVTRDEEEKHIVSWPRPDTDISGNVDSKQMAGGIQQLLIITLRPMCMFTCVALNRNEEKKDAEVIDAHVY</sequence>
<dbReference type="RefSeq" id="XP_011118796.1">
    <property type="nucleotide sequence ID" value="XM_011120494.1"/>
</dbReference>
<dbReference type="GeneID" id="22890440"/>
<dbReference type="EMBL" id="ADOT01000056">
    <property type="protein sequence ID" value="EGX52513.1"/>
    <property type="molecule type" value="Genomic_DNA"/>
</dbReference>
<reference evidence="2 3" key="1">
    <citation type="journal article" date="2011" name="PLoS Pathog.">
        <title>Genomic and proteomic analyses of the fungus Arthrobotrys oligospora provide insights into nematode-trap formation.</title>
        <authorList>
            <person name="Yang J."/>
            <person name="Wang L."/>
            <person name="Ji X."/>
            <person name="Feng Y."/>
            <person name="Li X."/>
            <person name="Zou C."/>
            <person name="Xu J."/>
            <person name="Ren Y."/>
            <person name="Mi Q."/>
            <person name="Wu J."/>
            <person name="Liu S."/>
            <person name="Liu Y."/>
            <person name="Huang X."/>
            <person name="Wang H."/>
            <person name="Niu X."/>
            <person name="Li J."/>
            <person name="Liang L."/>
            <person name="Luo Y."/>
            <person name="Ji K."/>
            <person name="Zhou W."/>
            <person name="Yu Z."/>
            <person name="Li G."/>
            <person name="Liu Y."/>
            <person name="Li L."/>
            <person name="Qiao M."/>
            <person name="Feng L."/>
            <person name="Zhang K.-Q."/>
        </authorList>
    </citation>
    <scope>NUCLEOTIDE SEQUENCE [LARGE SCALE GENOMIC DNA]</scope>
    <source>
        <strain evidence="3">ATCC 24927 / CBS 115.81 / DSM 1491</strain>
    </source>
</reference>
<comment type="caution">
    <text evidence="2">The sequence shown here is derived from an EMBL/GenBank/DDBJ whole genome shotgun (WGS) entry which is preliminary data.</text>
</comment>
<dbReference type="AlphaFoldDB" id="G1X2T4"/>
<protein>
    <submittedName>
        <fullName evidence="2">Uncharacterized protein</fullName>
    </submittedName>
</protein>
<feature type="compositionally biased region" description="Basic and acidic residues" evidence="1">
    <location>
        <begin position="40"/>
        <end position="50"/>
    </location>
</feature>
<dbReference type="InParanoid" id="G1X2T4"/>
<gene>
    <name evidence="2" type="ORF">AOL_s00043g7</name>
</gene>
<accession>G1X2T4</accession>